<gene>
    <name evidence="2" type="ORF">EIP91_005380</name>
</gene>
<name>A0A4R0R786_9APHY</name>
<dbReference type="Proteomes" id="UP000292702">
    <property type="component" value="Unassembled WGS sequence"/>
</dbReference>
<evidence type="ECO:0000256" key="1">
    <source>
        <dbReference type="SAM" id="Coils"/>
    </source>
</evidence>
<keyword evidence="1" id="KW-0175">Coiled coil</keyword>
<dbReference type="AlphaFoldDB" id="A0A4R0R786"/>
<proteinExistence type="predicted"/>
<evidence type="ECO:0000313" key="3">
    <source>
        <dbReference type="Proteomes" id="UP000292702"/>
    </source>
</evidence>
<comment type="caution">
    <text evidence="2">The sequence shown here is derived from an EMBL/GenBank/DDBJ whole genome shotgun (WGS) entry which is preliminary data.</text>
</comment>
<sequence>MSYAPPGYSVSLRASQQARYLTQATFTRAGNPDKPIPRRNSINIQDFHRRQSRSSVTASTSAAVLNARYHVNPYLPSHGDYSYAGPASQRLEDLEFQLALLEERPSHSISERNRLLQDVKDLRRELRMGQSSADSSEGVLRNTIERLEQEAKDADMQIRAAANIGPLTIRGQTVSPRCFVPCKVLSDVVGQLERILRALQDLSLVSVHHATNSRREKVVRFVTESIYLLDQAWQYGGVFPQPLKRL</sequence>
<reference evidence="2 3" key="1">
    <citation type="submission" date="2018-11" db="EMBL/GenBank/DDBJ databases">
        <title>Genome assembly of Steccherinum ochraceum LE-BIN_3174, the white-rot fungus of the Steccherinaceae family (The Residual Polyporoid clade, Polyporales, Basidiomycota).</title>
        <authorList>
            <person name="Fedorova T.V."/>
            <person name="Glazunova O.A."/>
            <person name="Landesman E.O."/>
            <person name="Moiseenko K.V."/>
            <person name="Psurtseva N.V."/>
            <person name="Savinova O.S."/>
            <person name="Shakhova N.V."/>
            <person name="Tyazhelova T.V."/>
            <person name="Vasina D.V."/>
        </authorList>
    </citation>
    <scope>NUCLEOTIDE SEQUENCE [LARGE SCALE GENOMIC DNA]</scope>
    <source>
        <strain evidence="2 3">LE-BIN_3174</strain>
    </source>
</reference>
<feature type="coiled-coil region" evidence="1">
    <location>
        <begin position="137"/>
        <end position="164"/>
    </location>
</feature>
<protein>
    <submittedName>
        <fullName evidence="2">Uncharacterized protein</fullName>
    </submittedName>
</protein>
<accession>A0A4R0R786</accession>
<dbReference type="EMBL" id="RWJN01000296">
    <property type="protein sequence ID" value="TCD63471.1"/>
    <property type="molecule type" value="Genomic_DNA"/>
</dbReference>
<evidence type="ECO:0000313" key="2">
    <source>
        <dbReference type="EMBL" id="TCD63471.1"/>
    </source>
</evidence>
<organism evidence="2 3">
    <name type="scientific">Steccherinum ochraceum</name>
    <dbReference type="NCBI Taxonomy" id="92696"/>
    <lineage>
        <taxon>Eukaryota</taxon>
        <taxon>Fungi</taxon>
        <taxon>Dikarya</taxon>
        <taxon>Basidiomycota</taxon>
        <taxon>Agaricomycotina</taxon>
        <taxon>Agaricomycetes</taxon>
        <taxon>Polyporales</taxon>
        <taxon>Steccherinaceae</taxon>
        <taxon>Steccherinum</taxon>
    </lineage>
</organism>
<keyword evidence="3" id="KW-1185">Reference proteome</keyword>